<name>A0ACC0INQ9_9ERIC</name>
<sequence length="128" mass="14840">MNYNISYYVLRPTRPLISFPIDLSSVLNEYMYVGFSASTEILEDWEVEYGARRFKYSELFATTRWFGERNLIGSGGFGRVYKGVIPSTGLEVAIKRIAHDSRQGMREFVAEIMSMGQLRHRNLVQKTR</sequence>
<keyword evidence="1" id="KW-0418">Kinase</keyword>
<accession>A0ACC0INQ9</accession>
<evidence type="ECO:0000313" key="2">
    <source>
        <dbReference type="Proteomes" id="UP001060215"/>
    </source>
</evidence>
<gene>
    <name evidence="1" type="ORF">LOK49_LG02G02947</name>
</gene>
<comment type="caution">
    <text evidence="1">The sequence shown here is derived from an EMBL/GenBank/DDBJ whole genome shotgun (WGS) entry which is preliminary data.</text>
</comment>
<keyword evidence="1" id="KW-0675">Receptor</keyword>
<keyword evidence="1" id="KW-0808">Transferase</keyword>
<dbReference type="Proteomes" id="UP001060215">
    <property type="component" value="Chromosome 3"/>
</dbReference>
<proteinExistence type="predicted"/>
<protein>
    <submittedName>
        <fullName evidence="1">L-type lectin-domain containing receptor kinase IV.2</fullName>
    </submittedName>
</protein>
<dbReference type="EMBL" id="CM045760">
    <property type="protein sequence ID" value="KAI8025781.1"/>
    <property type="molecule type" value="Genomic_DNA"/>
</dbReference>
<organism evidence="1 2">
    <name type="scientific">Camellia lanceoleosa</name>
    <dbReference type="NCBI Taxonomy" id="1840588"/>
    <lineage>
        <taxon>Eukaryota</taxon>
        <taxon>Viridiplantae</taxon>
        <taxon>Streptophyta</taxon>
        <taxon>Embryophyta</taxon>
        <taxon>Tracheophyta</taxon>
        <taxon>Spermatophyta</taxon>
        <taxon>Magnoliopsida</taxon>
        <taxon>eudicotyledons</taxon>
        <taxon>Gunneridae</taxon>
        <taxon>Pentapetalae</taxon>
        <taxon>asterids</taxon>
        <taxon>Ericales</taxon>
        <taxon>Theaceae</taxon>
        <taxon>Camellia</taxon>
    </lineage>
</organism>
<reference evidence="1 2" key="1">
    <citation type="journal article" date="2022" name="Plant J.">
        <title>Chromosome-level genome of Camellia lanceoleosa provides a valuable resource for understanding genome evolution and self-incompatibility.</title>
        <authorList>
            <person name="Gong W."/>
            <person name="Xiao S."/>
            <person name="Wang L."/>
            <person name="Liao Z."/>
            <person name="Chang Y."/>
            <person name="Mo W."/>
            <person name="Hu G."/>
            <person name="Li W."/>
            <person name="Zhao G."/>
            <person name="Zhu H."/>
            <person name="Hu X."/>
            <person name="Ji K."/>
            <person name="Xiang X."/>
            <person name="Song Q."/>
            <person name="Yuan D."/>
            <person name="Jin S."/>
            <person name="Zhang L."/>
        </authorList>
    </citation>
    <scope>NUCLEOTIDE SEQUENCE [LARGE SCALE GENOMIC DNA]</scope>
    <source>
        <strain evidence="1">SQ_2022a</strain>
    </source>
</reference>
<keyword evidence="2" id="KW-1185">Reference proteome</keyword>
<evidence type="ECO:0000313" key="1">
    <source>
        <dbReference type="EMBL" id="KAI8025781.1"/>
    </source>
</evidence>